<accession>A0ABT3Y1E8</accession>
<dbReference type="PROSITE" id="PS51257">
    <property type="entry name" value="PROKAR_LIPOPROTEIN"/>
    <property type="match status" value="1"/>
</dbReference>
<dbReference type="Pfam" id="PF10988">
    <property type="entry name" value="DUF2807"/>
    <property type="match status" value="1"/>
</dbReference>
<dbReference type="Gene3D" id="2.160.20.120">
    <property type="match status" value="1"/>
</dbReference>
<dbReference type="Proteomes" id="UP001070176">
    <property type="component" value="Unassembled WGS sequence"/>
</dbReference>
<dbReference type="RefSeq" id="WP_267280593.1">
    <property type="nucleotide sequence ID" value="NZ_JAOVZV010000003.1"/>
</dbReference>
<name>A0ABT3Y1E8_9FLAO</name>
<protein>
    <submittedName>
        <fullName evidence="3">DUF2807 domain-containing protein</fullName>
    </submittedName>
</protein>
<evidence type="ECO:0000313" key="3">
    <source>
        <dbReference type="EMBL" id="MCX8531974.1"/>
    </source>
</evidence>
<organism evidence="3 4">
    <name type="scientific">Chryseobacterium luquanense</name>
    <dbReference type="NCBI Taxonomy" id="2983766"/>
    <lineage>
        <taxon>Bacteria</taxon>
        <taxon>Pseudomonadati</taxon>
        <taxon>Bacteroidota</taxon>
        <taxon>Flavobacteriia</taxon>
        <taxon>Flavobacteriales</taxon>
        <taxon>Weeksellaceae</taxon>
        <taxon>Chryseobacterium group</taxon>
        <taxon>Chryseobacterium</taxon>
    </lineage>
</organism>
<gene>
    <name evidence="3" type="ORF">OEA66_06380</name>
</gene>
<evidence type="ECO:0000313" key="4">
    <source>
        <dbReference type="Proteomes" id="UP001070176"/>
    </source>
</evidence>
<reference evidence="3" key="1">
    <citation type="submission" date="2022-10" db="EMBL/GenBank/DDBJ databases">
        <title>Chryseobacterium sp. nov., a novel bacterial species.</title>
        <authorList>
            <person name="Cao Y."/>
        </authorList>
    </citation>
    <scope>NUCLEOTIDE SEQUENCE</scope>
    <source>
        <strain evidence="3">KC 927</strain>
    </source>
</reference>
<dbReference type="InterPro" id="IPR021255">
    <property type="entry name" value="DUF2807"/>
</dbReference>
<feature type="domain" description="Putative auto-transporter adhesin head GIN" evidence="2">
    <location>
        <begin position="50"/>
        <end position="170"/>
    </location>
</feature>
<evidence type="ECO:0000256" key="1">
    <source>
        <dbReference type="SAM" id="MobiDB-lite"/>
    </source>
</evidence>
<comment type="caution">
    <text evidence="3">The sequence shown here is derived from an EMBL/GenBank/DDBJ whole genome shotgun (WGS) entry which is preliminary data.</text>
</comment>
<feature type="compositionally biased region" description="Low complexity" evidence="1">
    <location>
        <begin position="250"/>
        <end position="269"/>
    </location>
</feature>
<dbReference type="EMBL" id="JAOVZV010000003">
    <property type="protein sequence ID" value="MCX8531974.1"/>
    <property type="molecule type" value="Genomic_DNA"/>
</dbReference>
<sequence>MKYTTVLLFSGLMIVSSCKENERKDGKSSWLPDVTNKDHGPLKQKEFKGNFDEIEVSQAIEAEIIKSDVERVVISAPANIIDEVLVDNNGGELHIHYKNGFRVMNTNNVKAKIYAKDFEKLEANSAGIIVVRDQFTQDKTDIEVSSSGHISGKLEANDMDIDAGSSGTFKGQIWAVNLNVEASSAGEVNISGKTKGANLNASSGSTISAKEVIAENVKAESSSGSNVEIGVSSQFDAHASSGGSIKGIKKGNVTTVSKEESSGGSVSIQ</sequence>
<proteinExistence type="predicted"/>
<feature type="region of interest" description="Disordered" evidence="1">
    <location>
        <begin position="237"/>
        <end position="269"/>
    </location>
</feature>
<keyword evidence="4" id="KW-1185">Reference proteome</keyword>
<evidence type="ECO:0000259" key="2">
    <source>
        <dbReference type="Pfam" id="PF10988"/>
    </source>
</evidence>